<organism evidence="3 4">
    <name type="scientific">Rhypophila decipiens</name>
    <dbReference type="NCBI Taxonomy" id="261697"/>
    <lineage>
        <taxon>Eukaryota</taxon>
        <taxon>Fungi</taxon>
        <taxon>Dikarya</taxon>
        <taxon>Ascomycota</taxon>
        <taxon>Pezizomycotina</taxon>
        <taxon>Sordariomycetes</taxon>
        <taxon>Sordariomycetidae</taxon>
        <taxon>Sordariales</taxon>
        <taxon>Naviculisporaceae</taxon>
        <taxon>Rhypophila</taxon>
    </lineage>
</organism>
<dbReference type="Proteomes" id="UP001301769">
    <property type="component" value="Unassembled WGS sequence"/>
</dbReference>
<sequence>MPIGIQRINAKKSQPNDRIIFIKPLKGPDEAIAQDFLERIAAQCLPIMKEHCLSVMSLEEYEPNAEFVGRNFNAGEVIQLVLKARFTGHWLPFNYVQMVMMHELAHCKQMNHSRAFWAVRNQYADQMRGLWTRGYTGEGLWGRGALLSTGDWEKNTVQDGELLPEHLCGGTYRSRGRKRKAAKKILSYKEQKERRILKKFGANGQTLGEDVVVKRQLEKGRTVSAKPRVAGSGRGRELRAAAALARFDKGKKEEEVKKEDDDETASGSETDSGDDYDDESVSGQTDAVDIDGKRLLDGKGRGMIKICEDENPEDQDAQNELQELSRFGTQSRPKKAAIIKIEDDDDDDDDNDEGSSSSRPHTTKKFSVSNDVSLKRRSSPTNGNERPASRSRPDQSTPLPLPSQGGLSQQPPLRQQQQQQPAQTRPLPVVSQKTEPQGRQPARDRGICAVCSFANTDEILTTCVICGNVLDLENVPGSWSCKSSACAGNNSKYLNSGDSGVCGACGERRHV</sequence>
<feature type="domain" description="WLM" evidence="2">
    <location>
        <begin position="10"/>
        <end position="248"/>
    </location>
</feature>
<keyword evidence="3" id="KW-0482">Metalloprotease</keyword>
<protein>
    <submittedName>
        <fullName evidence="3">DNA-dependent metalloprotease WSS1</fullName>
    </submittedName>
</protein>
<feature type="compositionally biased region" description="Polar residues" evidence="1">
    <location>
        <begin position="354"/>
        <end position="372"/>
    </location>
</feature>
<dbReference type="InterPro" id="IPR013536">
    <property type="entry name" value="WLM_dom"/>
</dbReference>
<feature type="region of interest" description="Disordered" evidence="1">
    <location>
        <begin position="308"/>
        <end position="442"/>
    </location>
</feature>
<feature type="compositionally biased region" description="Polar residues" evidence="1">
    <location>
        <begin position="318"/>
        <end position="331"/>
    </location>
</feature>
<comment type="caution">
    <text evidence="3">The sequence shown here is derived from an EMBL/GenBank/DDBJ whole genome shotgun (WGS) entry which is preliminary data.</text>
</comment>
<feature type="compositionally biased region" description="Acidic residues" evidence="1">
    <location>
        <begin position="342"/>
        <end position="353"/>
    </location>
</feature>
<keyword evidence="4" id="KW-1185">Reference proteome</keyword>
<dbReference type="Pfam" id="PF08325">
    <property type="entry name" value="WLM"/>
    <property type="match status" value="1"/>
</dbReference>
<proteinExistence type="predicted"/>
<evidence type="ECO:0000313" key="3">
    <source>
        <dbReference type="EMBL" id="KAK4217711.1"/>
    </source>
</evidence>
<dbReference type="InterPro" id="IPR053136">
    <property type="entry name" value="UTP_pyrophosphatase-like"/>
</dbReference>
<accession>A0AAN6YGN8</accession>
<dbReference type="PANTHER" id="PTHR30399:SF1">
    <property type="entry name" value="UTP PYROPHOSPHATASE"/>
    <property type="match status" value="1"/>
</dbReference>
<dbReference type="PROSITE" id="PS51397">
    <property type="entry name" value="WLM"/>
    <property type="match status" value="1"/>
</dbReference>
<gene>
    <name evidence="3" type="ORF">QBC37DRAFT_307800</name>
</gene>
<reference evidence="3" key="1">
    <citation type="journal article" date="2023" name="Mol. Phylogenet. Evol.">
        <title>Genome-scale phylogeny and comparative genomics of the fungal order Sordariales.</title>
        <authorList>
            <person name="Hensen N."/>
            <person name="Bonometti L."/>
            <person name="Westerberg I."/>
            <person name="Brannstrom I.O."/>
            <person name="Guillou S."/>
            <person name="Cros-Aarteil S."/>
            <person name="Calhoun S."/>
            <person name="Haridas S."/>
            <person name="Kuo A."/>
            <person name="Mondo S."/>
            <person name="Pangilinan J."/>
            <person name="Riley R."/>
            <person name="LaButti K."/>
            <person name="Andreopoulos B."/>
            <person name="Lipzen A."/>
            <person name="Chen C."/>
            <person name="Yan M."/>
            <person name="Daum C."/>
            <person name="Ng V."/>
            <person name="Clum A."/>
            <person name="Steindorff A."/>
            <person name="Ohm R.A."/>
            <person name="Martin F."/>
            <person name="Silar P."/>
            <person name="Natvig D.O."/>
            <person name="Lalanne C."/>
            <person name="Gautier V."/>
            <person name="Ament-Velasquez S.L."/>
            <person name="Kruys A."/>
            <person name="Hutchinson M.I."/>
            <person name="Powell A.J."/>
            <person name="Barry K."/>
            <person name="Miller A.N."/>
            <person name="Grigoriev I.V."/>
            <person name="Debuchy R."/>
            <person name="Gladieux P."/>
            <person name="Hiltunen Thoren M."/>
            <person name="Johannesson H."/>
        </authorList>
    </citation>
    <scope>NUCLEOTIDE SEQUENCE</scope>
    <source>
        <strain evidence="3">PSN293</strain>
    </source>
</reference>
<dbReference type="PANTHER" id="PTHR30399">
    <property type="entry name" value="UNCHARACTERIZED PROTEIN YGJP"/>
    <property type="match status" value="1"/>
</dbReference>
<feature type="compositionally biased region" description="Acidic residues" evidence="1">
    <location>
        <begin position="271"/>
        <end position="280"/>
    </location>
</feature>
<feature type="compositionally biased region" description="Basic and acidic residues" evidence="1">
    <location>
        <begin position="250"/>
        <end position="259"/>
    </location>
</feature>
<keyword evidence="3" id="KW-0645">Protease</keyword>
<name>A0AAN6YGN8_9PEZI</name>
<feature type="compositionally biased region" description="Low complexity" evidence="1">
    <location>
        <begin position="409"/>
        <end position="428"/>
    </location>
</feature>
<reference evidence="3" key="2">
    <citation type="submission" date="2023-05" db="EMBL/GenBank/DDBJ databases">
        <authorList>
            <consortium name="Lawrence Berkeley National Laboratory"/>
            <person name="Steindorff A."/>
            <person name="Hensen N."/>
            <person name="Bonometti L."/>
            <person name="Westerberg I."/>
            <person name="Brannstrom I.O."/>
            <person name="Guillou S."/>
            <person name="Cros-Aarteil S."/>
            <person name="Calhoun S."/>
            <person name="Haridas S."/>
            <person name="Kuo A."/>
            <person name="Mondo S."/>
            <person name="Pangilinan J."/>
            <person name="Riley R."/>
            <person name="Labutti K."/>
            <person name="Andreopoulos B."/>
            <person name="Lipzen A."/>
            <person name="Chen C."/>
            <person name="Yanf M."/>
            <person name="Daum C."/>
            <person name="Ng V."/>
            <person name="Clum A."/>
            <person name="Ohm R."/>
            <person name="Martin F."/>
            <person name="Silar P."/>
            <person name="Natvig D."/>
            <person name="Lalanne C."/>
            <person name="Gautier V."/>
            <person name="Ament-Velasquez S.L."/>
            <person name="Kruys A."/>
            <person name="Hutchinson M.I."/>
            <person name="Powell A.J."/>
            <person name="Barry K."/>
            <person name="Miller A.N."/>
            <person name="Grigoriev I.V."/>
            <person name="Debuchy R."/>
            <person name="Gladieux P."/>
            <person name="Thoren M.H."/>
            <person name="Johannesson H."/>
        </authorList>
    </citation>
    <scope>NUCLEOTIDE SEQUENCE</scope>
    <source>
        <strain evidence="3">PSN293</strain>
    </source>
</reference>
<evidence type="ECO:0000313" key="4">
    <source>
        <dbReference type="Proteomes" id="UP001301769"/>
    </source>
</evidence>
<dbReference type="AlphaFoldDB" id="A0AAN6YGN8"/>
<feature type="region of interest" description="Disordered" evidence="1">
    <location>
        <begin position="250"/>
        <end position="294"/>
    </location>
</feature>
<dbReference type="EMBL" id="MU858058">
    <property type="protein sequence ID" value="KAK4217711.1"/>
    <property type="molecule type" value="Genomic_DNA"/>
</dbReference>
<dbReference type="Gene3D" id="3.30.2010.10">
    <property type="entry name" value="Metalloproteases ('zincins'), catalytic domain"/>
    <property type="match status" value="1"/>
</dbReference>
<dbReference type="GO" id="GO:0008237">
    <property type="term" value="F:metallopeptidase activity"/>
    <property type="evidence" value="ECO:0007669"/>
    <property type="project" value="UniProtKB-KW"/>
</dbReference>
<evidence type="ECO:0000256" key="1">
    <source>
        <dbReference type="SAM" id="MobiDB-lite"/>
    </source>
</evidence>
<keyword evidence="3" id="KW-0378">Hydrolase</keyword>
<evidence type="ECO:0000259" key="2">
    <source>
        <dbReference type="PROSITE" id="PS51397"/>
    </source>
</evidence>